<evidence type="ECO:0000313" key="3">
    <source>
        <dbReference type="Proteomes" id="UP000321635"/>
    </source>
</evidence>
<dbReference type="AlphaFoldDB" id="A0A511XBI5"/>
<reference evidence="2 3" key="1">
    <citation type="submission" date="2019-07" db="EMBL/GenBank/DDBJ databases">
        <title>Whole genome shotgun sequence of Acetobacter nitrogenifigens NBRC 105050.</title>
        <authorList>
            <person name="Hosoyama A."/>
            <person name="Uohara A."/>
            <person name="Ohji S."/>
            <person name="Ichikawa N."/>
        </authorList>
    </citation>
    <scope>NUCLEOTIDE SEQUENCE [LARGE SCALE GENOMIC DNA]</scope>
    <source>
        <strain evidence="2 3">NBRC 105050</strain>
    </source>
</reference>
<dbReference type="PANTHER" id="PTHR35564:SF4">
    <property type="entry name" value="CYTOPLASMIC PROTEIN"/>
    <property type="match status" value="1"/>
</dbReference>
<keyword evidence="3" id="KW-1185">Reference proteome</keyword>
<dbReference type="InterPro" id="IPR010732">
    <property type="entry name" value="T6SS_TssG-like"/>
</dbReference>
<protein>
    <submittedName>
        <fullName evidence="2">Type VI secretion system protein</fullName>
    </submittedName>
</protein>
<organism evidence="2 3">
    <name type="scientific">Acetobacter nitrogenifigens DSM 23921 = NBRC 105050</name>
    <dbReference type="NCBI Taxonomy" id="1120919"/>
    <lineage>
        <taxon>Bacteria</taxon>
        <taxon>Pseudomonadati</taxon>
        <taxon>Pseudomonadota</taxon>
        <taxon>Alphaproteobacteria</taxon>
        <taxon>Acetobacterales</taxon>
        <taxon>Acetobacteraceae</taxon>
        <taxon>Acetobacter</taxon>
    </lineage>
</organism>
<dbReference type="PANTHER" id="PTHR35564">
    <property type="match status" value="1"/>
</dbReference>
<feature type="region of interest" description="Disordered" evidence="1">
    <location>
        <begin position="1"/>
        <end position="33"/>
    </location>
</feature>
<evidence type="ECO:0000313" key="2">
    <source>
        <dbReference type="EMBL" id="GEN60306.1"/>
    </source>
</evidence>
<comment type="caution">
    <text evidence="2">The sequence shown here is derived from an EMBL/GenBank/DDBJ whole genome shotgun (WGS) entry which is preliminary data.</text>
</comment>
<dbReference type="RefSeq" id="WP_026397448.1">
    <property type="nucleotide sequence ID" value="NZ_AUBI01000004.1"/>
</dbReference>
<accession>A0A511XBI5</accession>
<dbReference type="NCBIfam" id="TIGR03347">
    <property type="entry name" value="VI_chp_1"/>
    <property type="match status" value="1"/>
</dbReference>
<dbReference type="EMBL" id="BJYF01000016">
    <property type="protein sequence ID" value="GEN60306.1"/>
    <property type="molecule type" value="Genomic_DNA"/>
</dbReference>
<gene>
    <name evidence="2" type="ORF">ANI02nite_21900</name>
</gene>
<name>A0A511XBI5_9PROT</name>
<dbReference type="STRING" id="1120919.GCA_000429165_01389"/>
<evidence type="ECO:0000256" key="1">
    <source>
        <dbReference type="SAM" id="MobiDB-lite"/>
    </source>
</evidence>
<dbReference type="Pfam" id="PF06996">
    <property type="entry name" value="T6SS_TssG"/>
    <property type="match status" value="1"/>
</dbReference>
<proteinExistence type="predicted"/>
<sequence length="372" mass="40494">MNDGTPDIARASADTVPTPTVTPGAKRRDDQTSAGVRTLADSLLAQVVEEPTRFSFDAAVEIVRRTHASRDVSDAVQFKTPPGLATPASDVLSVKARGDGRHDVTTAFSGLTGHGGTMPRPYTALVDEEHRKRSPALSAFMEVLAQRGMAQFAEAGAKYHPHRQHEDPRLRPEKAAFARALFALTGYESDHDRQRLAISPLQLLYFSGTFASWPRSSERLASLLREWLATNVQIEQFSGVWRTLDPDQQSALPAPGRDGQFSQLGVDAAIGQQTWDVNTRINIVIGPLSYTDFESLLPDRKRLQEALGVVTAYLDDQAEAAVTLSVKSDEVPDARIGEARLGWTSWLGISSGRENDVFDVVFDSTALAAAQA</sequence>
<dbReference type="Proteomes" id="UP000321635">
    <property type="component" value="Unassembled WGS sequence"/>
</dbReference>